<organism evidence="4 5">
    <name type="scientific">Falsigemmobacter faecalis</name>
    <dbReference type="NCBI Taxonomy" id="2488730"/>
    <lineage>
        <taxon>Bacteria</taxon>
        <taxon>Pseudomonadati</taxon>
        <taxon>Pseudomonadota</taxon>
        <taxon>Alphaproteobacteria</taxon>
        <taxon>Rhodobacterales</taxon>
        <taxon>Paracoccaceae</taxon>
        <taxon>Falsigemmobacter</taxon>
    </lineage>
</organism>
<evidence type="ECO:0000313" key="5">
    <source>
        <dbReference type="Proteomes" id="UP000282125"/>
    </source>
</evidence>
<dbReference type="OrthoDB" id="4397445at2"/>
<evidence type="ECO:0000259" key="2">
    <source>
        <dbReference type="Pfam" id="PF10081"/>
    </source>
</evidence>
<dbReference type="Pfam" id="PF15420">
    <property type="entry name" value="Abhydrolase_9_N"/>
    <property type="match status" value="1"/>
</dbReference>
<reference evidence="4 5" key="1">
    <citation type="submission" date="2018-11" db="EMBL/GenBank/DDBJ databases">
        <title>Gemmobacter sp. nov., YIM 102744-1 draft genome.</title>
        <authorList>
            <person name="Li G."/>
            <person name="Jiang Y."/>
        </authorList>
    </citation>
    <scope>NUCLEOTIDE SEQUENCE [LARGE SCALE GENOMIC DNA]</scope>
    <source>
        <strain evidence="4 5">YIM 102744-1</strain>
    </source>
</reference>
<sequence length="558" mass="59817">MSQTALSSLFRLSAPAAFAGALAFSAALTPSLVPRSGMLQGGLAGLAFAAAYLVVVLVLMSWQTLGLPLPQGRGAERAGAVLKALGAVLKALGATIMGISLARASAWQNEIRLLMDLEPVETVRPLTIALTAALLAFVLIWLGRIFRLAVGLIERRLSSHLPPRLAFVTGLLGAIFVFNLLGNDVLLGRIYGALDQSYAVIDRALPEDQPPPEDGLRSGGPGSLLNWSELGAEGRNRIADPLNAAAITEITGAAALEPLRIYVGLGSAATPEARADLALREAIRIGAFQRRRLVLATPTGTGWVDPAAMVPLEVVTGGDLATVSVQYSYLPSWLSLLTVQSYGVQTAQATFTAFHRHWQSLPETERPELWLFGLSLGALHSDLSADLYDVIAAPYHGAFRVGPPFAGQSWQHLTADRDPGSPAWKPVYGGGRVVRFLNQTSAGKPPAPDPDWGPVRILYLQYPSDGITFFSPSLIWRRPEWLSGSPPHDVSPNLRWLPLVTFFQLGFDLLTATTTPAGYGHVYAARDYLYGWQALFGGPPLNAEAAARLSTLFRARNL</sequence>
<comment type="caution">
    <text evidence="4">The sequence shown here is derived from an EMBL/GenBank/DDBJ whole genome shotgun (WGS) entry which is preliminary data.</text>
</comment>
<proteinExistence type="predicted"/>
<accession>A0A3P3DRM9</accession>
<evidence type="ECO:0000313" key="4">
    <source>
        <dbReference type="EMBL" id="RRH76897.1"/>
    </source>
</evidence>
<feature type="domain" description="Alpha/beta-hydrolase N-terminal" evidence="3">
    <location>
        <begin position="28"/>
        <end position="239"/>
    </location>
</feature>
<dbReference type="InterPro" id="IPR027788">
    <property type="entry name" value="Alpha/beta-hydrolase_N_dom"/>
</dbReference>
<evidence type="ECO:0000259" key="3">
    <source>
        <dbReference type="Pfam" id="PF15420"/>
    </source>
</evidence>
<feature type="transmembrane region" description="Helical" evidence="1">
    <location>
        <begin position="80"/>
        <end position="102"/>
    </location>
</feature>
<evidence type="ECO:0008006" key="6">
    <source>
        <dbReference type="Google" id="ProtNLM"/>
    </source>
</evidence>
<feature type="transmembrane region" description="Helical" evidence="1">
    <location>
        <begin position="39"/>
        <end position="59"/>
    </location>
</feature>
<gene>
    <name evidence="4" type="ORF">EG244_04620</name>
</gene>
<name>A0A3P3DRM9_9RHOB</name>
<feature type="transmembrane region" description="Helical" evidence="1">
    <location>
        <begin position="164"/>
        <end position="182"/>
    </location>
</feature>
<dbReference type="AlphaFoldDB" id="A0A3P3DRM9"/>
<dbReference type="EMBL" id="RRAZ01000005">
    <property type="protein sequence ID" value="RRH76897.1"/>
    <property type="molecule type" value="Genomic_DNA"/>
</dbReference>
<evidence type="ECO:0000256" key="1">
    <source>
        <dbReference type="SAM" id="Phobius"/>
    </source>
</evidence>
<keyword evidence="1" id="KW-0812">Transmembrane</keyword>
<dbReference type="InterPro" id="IPR027787">
    <property type="entry name" value="Alpha/beta-hydrolase_catalytic"/>
</dbReference>
<dbReference type="RefSeq" id="WP_124963842.1">
    <property type="nucleotide sequence ID" value="NZ_RRAZ01000005.1"/>
</dbReference>
<feature type="domain" description="Alpha/beta-hydrolase catalytic" evidence="2">
    <location>
        <begin position="259"/>
        <end position="549"/>
    </location>
</feature>
<feature type="transmembrane region" description="Helical" evidence="1">
    <location>
        <begin position="122"/>
        <end position="143"/>
    </location>
</feature>
<dbReference type="Proteomes" id="UP000282125">
    <property type="component" value="Unassembled WGS sequence"/>
</dbReference>
<keyword evidence="1" id="KW-0472">Membrane</keyword>
<protein>
    <recommendedName>
        <fullName evidence="6">Alpha/beta-hydrolase catalytic domain-containing protein</fullName>
    </recommendedName>
</protein>
<dbReference type="Pfam" id="PF10081">
    <property type="entry name" value="Abhydrolase_9"/>
    <property type="match status" value="1"/>
</dbReference>
<keyword evidence="5" id="KW-1185">Reference proteome</keyword>
<keyword evidence="1" id="KW-1133">Transmembrane helix</keyword>
<feature type="transmembrane region" description="Helical" evidence="1">
    <location>
        <begin position="12"/>
        <end position="33"/>
    </location>
</feature>